<reference evidence="1 2" key="1">
    <citation type="submission" date="2013-02" db="EMBL/GenBank/DDBJ databases">
        <title>The Genome Sequence of Plasmodium vinckei petteri CR.</title>
        <authorList>
            <consortium name="The Broad Institute Genome Sequencing Platform"/>
            <consortium name="The Broad Institute Genome Sequencing Center for Infectious Disease"/>
            <person name="Neafsey D."/>
            <person name="Cheeseman I."/>
            <person name="Volkman S."/>
            <person name="Adams J."/>
            <person name="Walker B."/>
            <person name="Young S.K."/>
            <person name="Zeng Q."/>
            <person name="Gargeya S."/>
            <person name="Fitzgerald M."/>
            <person name="Haas B."/>
            <person name="Abouelleil A."/>
            <person name="Alvarado L."/>
            <person name="Arachchi H.M."/>
            <person name="Berlin A.M."/>
            <person name="Chapman S.B."/>
            <person name="Dewar J."/>
            <person name="Goldberg J."/>
            <person name="Griggs A."/>
            <person name="Gujja S."/>
            <person name="Hansen M."/>
            <person name="Howarth C."/>
            <person name="Imamovic A."/>
            <person name="Larimer J."/>
            <person name="McCowan C."/>
            <person name="Murphy C."/>
            <person name="Neiman D."/>
            <person name="Pearson M."/>
            <person name="Priest M."/>
            <person name="Roberts A."/>
            <person name="Saif S."/>
            <person name="Shea T."/>
            <person name="Sisk P."/>
            <person name="Sykes S."/>
            <person name="Wortman J."/>
            <person name="Nusbaum C."/>
            <person name="Birren B."/>
        </authorList>
    </citation>
    <scope>NUCLEOTIDE SEQUENCE [LARGE SCALE GENOMIC DNA]</scope>
    <source>
        <strain evidence="1 2">CR</strain>
    </source>
</reference>
<feature type="non-terminal residue" evidence="1">
    <location>
        <position position="1"/>
    </location>
</feature>
<proteinExistence type="predicted"/>
<evidence type="ECO:0000313" key="2">
    <source>
        <dbReference type="Proteomes" id="UP000030659"/>
    </source>
</evidence>
<protein>
    <submittedName>
        <fullName evidence="1">Uncharacterized protein</fullName>
    </submittedName>
</protein>
<feature type="non-terminal residue" evidence="1">
    <location>
        <position position="57"/>
    </location>
</feature>
<sequence>NSLCKIYPVIEEQQRNIKNVYSKAISNNVLKNSNDGTDYYMKNNSPPLDRIYSIFHT</sequence>
<accession>W7ALD5</accession>
<dbReference type="Proteomes" id="UP000030659">
    <property type="component" value="Unassembled WGS sequence"/>
</dbReference>
<evidence type="ECO:0000313" key="1">
    <source>
        <dbReference type="EMBL" id="EUD69579.1"/>
    </source>
</evidence>
<name>W7ALD5_PLAVN</name>
<gene>
    <name evidence="1" type="ORF">YYG_05207</name>
</gene>
<dbReference type="EMBL" id="KI965453">
    <property type="protein sequence ID" value="EUD69579.1"/>
    <property type="molecule type" value="Genomic_DNA"/>
</dbReference>
<organism evidence="1 2">
    <name type="scientific">Plasmodium vinckei petteri</name>
    <dbReference type="NCBI Taxonomy" id="138298"/>
    <lineage>
        <taxon>Eukaryota</taxon>
        <taxon>Sar</taxon>
        <taxon>Alveolata</taxon>
        <taxon>Apicomplexa</taxon>
        <taxon>Aconoidasida</taxon>
        <taxon>Haemosporida</taxon>
        <taxon>Plasmodiidae</taxon>
        <taxon>Plasmodium</taxon>
        <taxon>Plasmodium (Vinckeia)</taxon>
    </lineage>
</organism>
<dbReference type="AlphaFoldDB" id="W7ALD5"/>